<gene>
    <name evidence="1" type="ORF">UY76_C0021G0015</name>
</gene>
<dbReference type="Proteomes" id="UP000034054">
    <property type="component" value="Unassembled WGS sequence"/>
</dbReference>
<comment type="caution">
    <text evidence="1">The sequence shown here is derived from an EMBL/GenBank/DDBJ whole genome shotgun (WGS) entry which is preliminary data.</text>
</comment>
<proteinExistence type="predicted"/>
<evidence type="ECO:0000313" key="1">
    <source>
        <dbReference type="EMBL" id="KKW32644.1"/>
    </source>
</evidence>
<protein>
    <submittedName>
        <fullName evidence="1">Uncharacterized protein</fullName>
    </submittedName>
</protein>
<dbReference type="EMBL" id="LCRH01000021">
    <property type="protein sequence ID" value="KKW32644.1"/>
    <property type="molecule type" value="Genomic_DNA"/>
</dbReference>
<dbReference type="SUPFAM" id="SSF52540">
    <property type="entry name" value="P-loop containing nucleoside triphosphate hydrolases"/>
    <property type="match status" value="1"/>
</dbReference>
<dbReference type="AlphaFoldDB" id="A0A0G2AJ94"/>
<dbReference type="Gene3D" id="3.40.50.300">
    <property type="entry name" value="P-loop containing nucleotide triphosphate hydrolases"/>
    <property type="match status" value="1"/>
</dbReference>
<name>A0A0G2AJ94_9BACT</name>
<sequence length="141" mass="16059">MSLDEERKRLASAVVNNPEAFEQLIKKARLALHQGKNVVIDSGVTEERLHLLEMLSGECDAHLYKFSLIAPRDVLLSRVQARDAERGRGFDRDRFDFTLAAQQSKSFEGYITLDSEKLSPQQMLEIVLSVLQEQKHPDQHA</sequence>
<evidence type="ECO:0000313" key="2">
    <source>
        <dbReference type="Proteomes" id="UP000034054"/>
    </source>
</evidence>
<accession>A0A0G2AJ94</accession>
<dbReference type="InterPro" id="IPR027417">
    <property type="entry name" value="P-loop_NTPase"/>
</dbReference>
<reference evidence="1 2" key="1">
    <citation type="journal article" date="2015" name="Nature">
        <title>rRNA introns, odd ribosomes, and small enigmatic genomes across a large radiation of phyla.</title>
        <authorList>
            <person name="Brown C.T."/>
            <person name="Hug L.A."/>
            <person name="Thomas B.C."/>
            <person name="Sharon I."/>
            <person name="Castelle C.J."/>
            <person name="Singh A."/>
            <person name="Wilkins M.J."/>
            <person name="Williams K.H."/>
            <person name="Banfield J.F."/>
        </authorList>
    </citation>
    <scope>NUCLEOTIDE SEQUENCE [LARGE SCALE GENOMIC DNA]</scope>
</reference>
<organism evidence="1 2">
    <name type="scientific">Candidatus Uhrbacteria bacterium GW2011_GWA2_52_8d</name>
    <dbReference type="NCBI Taxonomy" id="1618979"/>
    <lineage>
        <taxon>Bacteria</taxon>
        <taxon>Candidatus Uhriibacteriota</taxon>
    </lineage>
</organism>